<dbReference type="CDD" id="cd06849">
    <property type="entry name" value="lipoyl_domain"/>
    <property type="match status" value="1"/>
</dbReference>
<dbReference type="Pfam" id="PF00364">
    <property type="entry name" value="Biotin_lipoyl"/>
    <property type="match status" value="1"/>
</dbReference>
<protein>
    <submittedName>
        <fullName evidence="2">Acetoin dehydrogenase</fullName>
    </submittedName>
</protein>
<dbReference type="Gene3D" id="2.40.50.100">
    <property type="match status" value="1"/>
</dbReference>
<dbReference type="PRINTS" id="PR00111">
    <property type="entry name" value="ABHYDROLASE"/>
</dbReference>
<feature type="domain" description="Lipoyl-binding" evidence="1">
    <location>
        <begin position="4"/>
        <end position="79"/>
    </location>
</feature>
<organism evidence="2 3">
    <name type="scientific">Amycolatopsis albispora</name>
    <dbReference type="NCBI Taxonomy" id="1804986"/>
    <lineage>
        <taxon>Bacteria</taxon>
        <taxon>Bacillati</taxon>
        <taxon>Actinomycetota</taxon>
        <taxon>Actinomycetes</taxon>
        <taxon>Pseudonocardiales</taxon>
        <taxon>Pseudonocardiaceae</taxon>
        <taxon>Amycolatopsis</taxon>
    </lineage>
</organism>
<dbReference type="InterPro" id="IPR000073">
    <property type="entry name" value="AB_hydrolase_1"/>
</dbReference>
<dbReference type="PANTHER" id="PTHR43194:SF2">
    <property type="entry name" value="PEROXISOMAL MEMBRANE PROTEIN LPX1"/>
    <property type="match status" value="1"/>
</dbReference>
<name>A0A344LJE1_9PSEU</name>
<dbReference type="RefSeq" id="WP_113697237.1">
    <property type="nucleotide sequence ID" value="NZ_CP015163.1"/>
</dbReference>
<dbReference type="KEGG" id="aab:A4R43_41765"/>
<dbReference type="Proteomes" id="UP000250434">
    <property type="component" value="Chromosome"/>
</dbReference>
<dbReference type="PROSITE" id="PS50968">
    <property type="entry name" value="BIOTINYL_LIPOYL"/>
    <property type="match status" value="1"/>
</dbReference>
<dbReference type="Pfam" id="PF00561">
    <property type="entry name" value="Abhydrolase_1"/>
    <property type="match status" value="1"/>
</dbReference>
<proteinExistence type="predicted"/>
<evidence type="ECO:0000313" key="3">
    <source>
        <dbReference type="Proteomes" id="UP000250434"/>
    </source>
</evidence>
<dbReference type="SUPFAM" id="SSF53474">
    <property type="entry name" value="alpha/beta-Hydrolases"/>
    <property type="match status" value="1"/>
</dbReference>
<dbReference type="InterPro" id="IPR029058">
    <property type="entry name" value="AB_hydrolase_fold"/>
</dbReference>
<keyword evidence="3" id="KW-1185">Reference proteome</keyword>
<dbReference type="EMBL" id="CP015163">
    <property type="protein sequence ID" value="AXB48165.1"/>
    <property type="molecule type" value="Genomic_DNA"/>
</dbReference>
<dbReference type="PANTHER" id="PTHR43194">
    <property type="entry name" value="HYDROLASE ALPHA/BETA FOLD FAMILY"/>
    <property type="match status" value="1"/>
</dbReference>
<accession>A0A344LJE1</accession>
<gene>
    <name evidence="2" type="ORF">A4R43_41765</name>
</gene>
<sequence length="369" mass="38156">MAEISKVLMPKWGLSMASGKITEWIVAEGDEIDDGDDLAEIDTDKIAGVLEATEAGVLRKVIAEVGEDVPVGGTIALIAPASVPDEEIEAAARVAREELDSGAVEEAAGPEVGTVEVGGRTLSYATLGEGADQVVLVHGYGGDKNSWLFVQEPLSEHATVHALDLPGHGESTKDVGDGSVDTLAAAVLGFLREKGIERAHLVGHSLGGAVVTAVAAAEPGRVASLTLVAPAGYGTEVNAGYLRGFAAAKSRRELKPHLGDLFADPAQATRQLADDLMKYKRLDGVDKALETLLGTLLDGDSPGIDALPWLSEVDVPVEVVWGELDNVLPVANAAALGDRVRRVENAGHMVHMEKPGAVVDAVTAAKGGG</sequence>
<dbReference type="InterPro" id="IPR011053">
    <property type="entry name" value="Single_hybrid_motif"/>
</dbReference>
<dbReference type="OrthoDB" id="3371334at2"/>
<dbReference type="Gene3D" id="3.40.50.1820">
    <property type="entry name" value="alpha/beta hydrolase"/>
    <property type="match status" value="1"/>
</dbReference>
<dbReference type="InterPro" id="IPR050228">
    <property type="entry name" value="Carboxylesterase_BioH"/>
</dbReference>
<dbReference type="AlphaFoldDB" id="A0A344LJE1"/>
<dbReference type="GO" id="GO:0003824">
    <property type="term" value="F:catalytic activity"/>
    <property type="evidence" value="ECO:0007669"/>
    <property type="project" value="UniProtKB-ARBA"/>
</dbReference>
<dbReference type="InterPro" id="IPR000089">
    <property type="entry name" value="Biotin_lipoyl"/>
</dbReference>
<dbReference type="NCBIfam" id="NF011457">
    <property type="entry name" value="PRK14875.1"/>
    <property type="match status" value="1"/>
</dbReference>
<reference evidence="2 3" key="1">
    <citation type="submission" date="2016-04" db="EMBL/GenBank/DDBJ databases">
        <title>Complete genome sequence and analysis of deep-sea sediment isolate, Amycolatopsis sp. WP1.</title>
        <authorList>
            <person name="Wang H."/>
            <person name="Chen S."/>
            <person name="Wu Q."/>
        </authorList>
    </citation>
    <scope>NUCLEOTIDE SEQUENCE [LARGE SCALE GENOMIC DNA]</scope>
    <source>
        <strain evidence="2 3">WP1</strain>
    </source>
</reference>
<dbReference type="SUPFAM" id="SSF51230">
    <property type="entry name" value="Single hybrid motif"/>
    <property type="match status" value="1"/>
</dbReference>
<evidence type="ECO:0000313" key="2">
    <source>
        <dbReference type="EMBL" id="AXB48165.1"/>
    </source>
</evidence>
<evidence type="ECO:0000259" key="1">
    <source>
        <dbReference type="PROSITE" id="PS50968"/>
    </source>
</evidence>